<feature type="chain" id="PRO_5010230296" evidence="2">
    <location>
        <begin position="22"/>
        <end position="155"/>
    </location>
</feature>
<name>A0A1S3XEP6_TOBAC</name>
<dbReference type="PaxDb" id="4097-A0A1S3XEP6"/>
<protein>
    <submittedName>
        <fullName evidence="3">Heterogeneous nuclear ribonucleoprotein A3 homolog 2-like</fullName>
    </submittedName>
</protein>
<reference evidence="3" key="1">
    <citation type="submission" date="2025-08" db="UniProtKB">
        <authorList>
            <consortium name="RefSeq"/>
        </authorList>
    </citation>
    <scope>IDENTIFICATION</scope>
</reference>
<evidence type="ECO:0000256" key="2">
    <source>
        <dbReference type="SAM" id="SignalP"/>
    </source>
</evidence>
<feature type="region of interest" description="Disordered" evidence="1">
    <location>
        <begin position="57"/>
        <end position="155"/>
    </location>
</feature>
<dbReference type="AlphaFoldDB" id="A0A1S3XEP6"/>
<organism evidence="3">
    <name type="scientific">Nicotiana tabacum</name>
    <name type="common">Common tobacco</name>
    <dbReference type="NCBI Taxonomy" id="4097"/>
    <lineage>
        <taxon>Eukaryota</taxon>
        <taxon>Viridiplantae</taxon>
        <taxon>Streptophyta</taxon>
        <taxon>Embryophyta</taxon>
        <taxon>Tracheophyta</taxon>
        <taxon>Spermatophyta</taxon>
        <taxon>Magnoliopsida</taxon>
        <taxon>eudicotyledons</taxon>
        <taxon>Gunneridae</taxon>
        <taxon>Pentapetalae</taxon>
        <taxon>asterids</taxon>
        <taxon>lamiids</taxon>
        <taxon>Solanales</taxon>
        <taxon>Solanaceae</taxon>
        <taxon>Nicotianoideae</taxon>
        <taxon>Nicotianeae</taxon>
        <taxon>Nicotiana</taxon>
    </lineage>
</organism>
<proteinExistence type="predicted"/>
<evidence type="ECO:0000313" key="3">
    <source>
        <dbReference type="RefSeq" id="XP_016438466.1"/>
    </source>
</evidence>
<dbReference type="STRING" id="4097.A0A1S3XEP6"/>
<keyword evidence="2" id="KW-0732">Signal</keyword>
<feature type="signal peptide" evidence="2">
    <location>
        <begin position="1"/>
        <end position="21"/>
    </location>
</feature>
<gene>
    <name evidence="3" type="primary">LOC107764416</name>
</gene>
<dbReference type="KEGG" id="nta:107764416"/>
<dbReference type="OrthoDB" id="10618379at2759"/>
<feature type="compositionally biased region" description="Gly residues" evidence="1">
    <location>
        <begin position="110"/>
        <end position="120"/>
    </location>
</feature>
<dbReference type="RefSeq" id="XP_016438466.1">
    <property type="nucleotide sequence ID" value="XM_016582980.1"/>
</dbReference>
<accession>A0A1S3XEP6</accession>
<sequence length="155" mass="16567">MLVWLSFRLVCMLVLLACVMPHPICSFAPTQFSFGLPLLQASPVLIGGWQAVVEEKRSTNSRGNTRGRFQSGRGAGFRNDGGRGRGNYGGGRGYGRDDFNGRNEFNNRGGSRGGSSNRGGDGYRRTDNTGGRMNRGGGVPNGTAKNMAPRYSATA</sequence>
<feature type="compositionally biased region" description="Gly residues" evidence="1">
    <location>
        <begin position="84"/>
        <end position="93"/>
    </location>
</feature>
<evidence type="ECO:0000256" key="1">
    <source>
        <dbReference type="SAM" id="MobiDB-lite"/>
    </source>
</evidence>